<sequence length="287" mass="32608">MSGDEPSEQLAQVQRATTLVLEELDRVCIDLGVRYTVYGGTAIGAVRHRGFIPWDDDADVCMPRPDYERFLDQAPAVLGEAFKIHSPRSDPDYPQTFAVLGLVGSEFVSQAARDRPYRMPIGVDLFPLDSLPDDGASYRRQRRSTWLWGRLLYLRGTPHAQVDLPAPLTHLATGVLHVVHWTMRMLGVSPRLLQSRWERSARRFEGSHTEMLGDYSTTDPRHWAVRLDELFPARRVPFEGIRVMLPRQYDAVLTRGYGSYMELPAEDERVNHAAAWVTFGPYASPED</sequence>
<dbReference type="EMBL" id="LK995501">
    <property type="protein sequence ID" value="CED91373.1"/>
    <property type="molecule type" value="Genomic_DNA"/>
</dbReference>
<dbReference type="InterPro" id="IPR052942">
    <property type="entry name" value="LPS_cholinephosphotransferase"/>
</dbReference>
<name>A0A1L7RQE2_9ACTO</name>
<reference evidence="2" key="1">
    <citation type="submission" date="2014-07" db="EMBL/GenBank/DDBJ databases">
        <authorList>
            <person name="Zhang J.E."/>
            <person name="Yang H."/>
            <person name="Guo J."/>
            <person name="Deng Z."/>
            <person name="Luo H."/>
            <person name="Luo M."/>
            <person name="Zhao B."/>
        </authorList>
    </citation>
    <scope>NUCLEOTIDE SEQUENCE</scope>
    <source>
        <strain evidence="2">AM4</strain>
    </source>
</reference>
<organism evidence="2">
    <name type="scientific">Actinomyces succiniciruminis</name>
    <dbReference type="NCBI Taxonomy" id="1522002"/>
    <lineage>
        <taxon>Bacteria</taxon>
        <taxon>Bacillati</taxon>
        <taxon>Actinomycetota</taxon>
        <taxon>Actinomycetes</taxon>
        <taxon>Actinomycetales</taxon>
        <taxon>Actinomycetaceae</taxon>
        <taxon>Actinomyces</taxon>
    </lineage>
</organism>
<dbReference type="PANTHER" id="PTHR43404">
    <property type="entry name" value="LIPOPOLYSACCHARIDE CHOLINEPHOSPHOTRANSFERASE LICD"/>
    <property type="match status" value="1"/>
</dbReference>
<dbReference type="PANTHER" id="PTHR43404:SF2">
    <property type="entry name" value="LIPOPOLYSACCHARIDE CHOLINEPHOSPHOTRANSFERASE LICD"/>
    <property type="match status" value="1"/>
</dbReference>
<dbReference type="AlphaFoldDB" id="A0A1L7RQE2"/>
<dbReference type="Pfam" id="PF04991">
    <property type="entry name" value="LicD"/>
    <property type="match status" value="2"/>
</dbReference>
<gene>
    <name evidence="2" type="ORF">AAM4_1541</name>
</gene>
<dbReference type="GO" id="GO:0009100">
    <property type="term" value="P:glycoprotein metabolic process"/>
    <property type="evidence" value="ECO:0007669"/>
    <property type="project" value="UniProtKB-ARBA"/>
</dbReference>
<evidence type="ECO:0000259" key="1">
    <source>
        <dbReference type="Pfam" id="PF04991"/>
    </source>
</evidence>
<protein>
    <submittedName>
        <fullName evidence="2">LICD protein</fullName>
    </submittedName>
</protein>
<accession>A0A1L7RQE2</accession>
<evidence type="ECO:0000313" key="2">
    <source>
        <dbReference type="EMBL" id="CED91373.1"/>
    </source>
</evidence>
<dbReference type="InterPro" id="IPR007074">
    <property type="entry name" value="LicD/FKTN/FKRP_NTP_transf"/>
</dbReference>
<dbReference type="RefSeq" id="WP_073327160.1">
    <property type="nucleotide sequence ID" value="NZ_LK995501.1"/>
</dbReference>
<proteinExistence type="predicted"/>
<feature type="domain" description="LicD/FKTN/FKRP nucleotidyltransferase" evidence="1">
    <location>
        <begin position="28"/>
        <end position="136"/>
    </location>
</feature>
<feature type="domain" description="LicD/FKTN/FKRP nucleotidyltransferase" evidence="1">
    <location>
        <begin position="224"/>
        <end position="258"/>
    </location>
</feature>